<dbReference type="AlphaFoldDB" id="A0A7G3UGH7"/>
<reference evidence="2 3" key="1">
    <citation type="journal article" date="2012" name="J. Bacteriol.">
        <title>Draft genome of Streptomyces tsukubaensis NRRL 18488, the producer of the clinically important immunosuppressant tacrolimus (FK506).</title>
        <authorList>
            <person name="Barreiro C."/>
            <person name="Prieto C."/>
            <person name="Sola-Landa A."/>
            <person name="Solera E."/>
            <person name="Martinez-Castro M."/>
            <person name="Perez-Redondo R."/>
            <person name="Garcia-Estrada C."/>
            <person name="Aparicio J.F."/>
            <person name="Fernandez-Martinez L.T."/>
            <person name="Santos-Aberturas J."/>
            <person name="Salehi-Najafabadi Z."/>
            <person name="Rodriguez-Garcia A."/>
            <person name="Tauch A."/>
            <person name="Martin J.F."/>
        </authorList>
    </citation>
    <scope>NUCLEOTIDE SEQUENCE [LARGE SCALE GENOMIC DNA]</scope>
    <source>
        <strain evidence="3">DSM 42081 / NBRC 108919 / NRRL 18488 / 9993</strain>
    </source>
</reference>
<gene>
    <name evidence="2" type="ORF">STSU_022205</name>
</gene>
<evidence type="ECO:0000256" key="1">
    <source>
        <dbReference type="SAM" id="MobiDB-lite"/>
    </source>
</evidence>
<feature type="region of interest" description="Disordered" evidence="1">
    <location>
        <begin position="1"/>
        <end position="27"/>
    </location>
</feature>
<sequence length="59" mass="5968">MSGDEAPPEPESGGSAGAGCPQRGAALGRHAFDEGRIVRTGSLRAVAVTVAEKGSREPY</sequence>
<evidence type="ECO:0000313" key="3">
    <source>
        <dbReference type="Proteomes" id="UP000005940"/>
    </source>
</evidence>
<accession>A0A7G3UGH7</accession>
<dbReference type="Proteomes" id="UP000005940">
    <property type="component" value="Chromosome"/>
</dbReference>
<dbReference type="EMBL" id="CP029159">
    <property type="protein sequence ID" value="QKM69484.1"/>
    <property type="molecule type" value="Genomic_DNA"/>
</dbReference>
<protein>
    <submittedName>
        <fullName evidence="2">Uncharacterized protein</fullName>
    </submittedName>
</protein>
<proteinExistence type="predicted"/>
<dbReference type="RefSeq" id="WP_040916065.1">
    <property type="nucleotide sequence ID" value="NZ_CP029159.1"/>
</dbReference>
<organism evidence="2 3">
    <name type="scientific">Streptomyces tsukubensis (strain DSM 42081 / NBRC 108919 / NRRL 18488 / 9993)</name>
    <dbReference type="NCBI Taxonomy" id="1114943"/>
    <lineage>
        <taxon>Bacteria</taxon>
        <taxon>Bacillati</taxon>
        <taxon>Actinomycetota</taxon>
        <taxon>Actinomycetes</taxon>
        <taxon>Kitasatosporales</taxon>
        <taxon>Streptomycetaceae</taxon>
        <taxon>Streptomyces</taxon>
    </lineage>
</organism>
<name>A0A7G3UGH7_STRT9</name>
<evidence type="ECO:0000313" key="2">
    <source>
        <dbReference type="EMBL" id="QKM69484.1"/>
    </source>
</evidence>
<keyword evidence="3" id="KW-1185">Reference proteome</keyword>